<evidence type="ECO:0000313" key="4">
    <source>
        <dbReference type="Proteomes" id="UP001383192"/>
    </source>
</evidence>
<organism evidence="3 4">
    <name type="scientific">Paramarasmius palmivorus</name>
    <dbReference type="NCBI Taxonomy" id="297713"/>
    <lineage>
        <taxon>Eukaryota</taxon>
        <taxon>Fungi</taxon>
        <taxon>Dikarya</taxon>
        <taxon>Basidiomycota</taxon>
        <taxon>Agaricomycotina</taxon>
        <taxon>Agaricomycetes</taxon>
        <taxon>Agaricomycetidae</taxon>
        <taxon>Agaricales</taxon>
        <taxon>Marasmiineae</taxon>
        <taxon>Marasmiaceae</taxon>
        <taxon>Paramarasmius</taxon>
    </lineage>
</organism>
<dbReference type="SUPFAM" id="SSF103473">
    <property type="entry name" value="MFS general substrate transporter"/>
    <property type="match status" value="1"/>
</dbReference>
<comment type="caution">
    <text evidence="3">The sequence shown here is derived from an EMBL/GenBank/DDBJ whole genome shotgun (WGS) entry which is preliminary data.</text>
</comment>
<evidence type="ECO:0000313" key="3">
    <source>
        <dbReference type="EMBL" id="KAK7060772.1"/>
    </source>
</evidence>
<name>A0AAW0EBN0_9AGAR</name>
<sequence length="859" mass="96157">MASTSTAEPEFNVDAIRQKLWSEDSSLALLLPSSGVGKEYLEALVEFLQAEINDSLPTEVHLRKKCMRYLKALATKHQVLPRTLFIENIMREGDNPLRGGGYADIWKGFDDKQQPLCLKVLRMFTGSDQAARDRVFVEALVWKQLKHPNILPFLGVNTTLFAPGFCMVSPWMANGDIVSFVKTYPAYDKLALLYEVSSALNYLHSLKPAIVHGDIKGGNILISDDFHCCLADFGLAIAVESQSVESSSSGALKGSLRWLAPELLPTGESSLPNQKKNKPQRDIYAFACMILEIMTGNPPFAELSDGAVLLKVVHGVRPERPVSGWCPDVIWDLVEQCWDQDPRKRPLADAVYQYFEELIFQRESSIGNHFMPRRHDHGEPDRDVDDDPELEFFSPAEWVKVRWRIDLRIMAMLCVQILVIARLDIPSAADVTISESLPRLLLLLIVCPASAVLMAKRADMIVLVLGYLFCEMCIRLFGITGIGAFTPIVLSAAYFPCALYYLTFWFKPDELPVRIAIMYSIAQARMVLGFGPLQLLAKLVSEELKFRVLFLLIFNILLGLFFSKQTSPQTAEFLDDRQRRYVVKRLSEGAPSTESQQNAHVVLYSCYHLLRQPLFWSYVLVWCSHAVILSTMEALFSIYSTINQSWVFPTFSGCLATAVPLAFGLLVNASVCNPFKLALGLQMGYVVFFLAQIFVEASFMKYILLCMLSASGGVYTILWSQRLKTTHGTIGTGLTIALTDTFAKLTSMAISPFLYSDFPDSSSGRKATLAISVVFALVSILGINVSGYLVGQLWVDDTPHSNRIRINMQQLIGTLDNLTRVLFQRLVSFSNRFTRSNSDPMEAFAESGGRDALLEEIRD</sequence>
<feature type="transmembrane region" description="Helical" evidence="1">
    <location>
        <begin position="544"/>
        <end position="562"/>
    </location>
</feature>
<dbReference type="InterPro" id="IPR051681">
    <property type="entry name" value="Ser/Thr_Kinases-Pseudokinases"/>
</dbReference>
<proteinExistence type="predicted"/>
<dbReference type="EMBL" id="JAYKXP010000002">
    <property type="protein sequence ID" value="KAK7060772.1"/>
    <property type="molecule type" value="Genomic_DNA"/>
</dbReference>
<dbReference type="PROSITE" id="PS00108">
    <property type="entry name" value="PROTEIN_KINASE_ST"/>
    <property type="match status" value="1"/>
</dbReference>
<accession>A0AAW0EBN0</accession>
<feature type="transmembrane region" description="Helical" evidence="1">
    <location>
        <begin position="437"/>
        <end position="455"/>
    </location>
</feature>
<evidence type="ECO:0000259" key="2">
    <source>
        <dbReference type="PROSITE" id="PS50011"/>
    </source>
</evidence>
<feature type="transmembrane region" description="Helical" evidence="1">
    <location>
        <begin position="615"/>
        <end position="639"/>
    </location>
</feature>
<feature type="transmembrane region" description="Helical" evidence="1">
    <location>
        <begin position="702"/>
        <end position="721"/>
    </location>
</feature>
<keyword evidence="1" id="KW-1133">Transmembrane helix</keyword>
<dbReference type="Gene3D" id="1.10.510.10">
    <property type="entry name" value="Transferase(Phosphotransferase) domain 1"/>
    <property type="match status" value="1"/>
</dbReference>
<feature type="transmembrane region" description="Helical" evidence="1">
    <location>
        <begin position="646"/>
        <end position="671"/>
    </location>
</feature>
<dbReference type="SMART" id="SM00220">
    <property type="entry name" value="S_TKc"/>
    <property type="match status" value="1"/>
</dbReference>
<dbReference type="Proteomes" id="UP001383192">
    <property type="component" value="Unassembled WGS sequence"/>
</dbReference>
<dbReference type="AlphaFoldDB" id="A0AAW0EBN0"/>
<protein>
    <recommendedName>
        <fullName evidence="2">Protein kinase domain-containing protein</fullName>
    </recommendedName>
</protein>
<dbReference type="PROSITE" id="PS50011">
    <property type="entry name" value="PROTEIN_KINASE_DOM"/>
    <property type="match status" value="1"/>
</dbReference>
<dbReference type="GO" id="GO:0004674">
    <property type="term" value="F:protein serine/threonine kinase activity"/>
    <property type="evidence" value="ECO:0007669"/>
    <property type="project" value="TreeGrafter"/>
</dbReference>
<dbReference type="InterPro" id="IPR008271">
    <property type="entry name" value="Ser/Thr_kinase_AS"/>
</dbReference>
<dbReference type="PANTHER" id="PTHR44329">
    <property type="entry name" value="SERINE/THREONINE-PROTEIN KINASE TNNI3K-RELATED"/>
    <property type="match status" value="1"/>
</dbReference>
<dbReference type="InterPro" id="IPR001245">
    <property type="entry name" value="Ser-Thr/Tyr_kinase_cat_dom"/>
</dbReference>
<reference evidence="3 4" key="1">
    <citation type="submission" date="2024-01" db="EMBL/GenBank/DDBJ databases">
        <title>A draft genome for a cacao thread blight-causing isolate of Paramarasmius palmivorus.</title>
        <authorList>
            <person name="Baruah I.K."/>
            <person name="Bukari Y."/>
            <person name="Amoako-Attah I."/>
            <person name="Meinhardt L.W."/>
            <person name="Bailey B.A."/>
            <person name="Cohen S.P."/>
        </authorList>
    </citation>
    <scope>NUCLEOTIDE SEQUENCE [LARGE SCALE GENOMIC DNA]</scope>
    <source>
        <strain evidence="3 4">GH-12</strain>
    </source>
</reference>
<feature type="transmembrane region" description="Helical" evidence="1">
    <location>
        <begin position="733"/>
        <end position="755"/>
    </location>
</feature>
<feature type="transmembrane region" description="Helical" evidence="1">
    <location>
        <begin position="677"/>
        <end position="695"/>
    </location>
</feature>
<dbReference type="SUPFAM" id="SSF56112">
    <property type="entry name" value="Protein kinase-like (PK-like)"/>
    <property type="match status" value="1"/>
</dbReference>
<keyword evidence="1" id="KW-0812">Transmembrane</keyword>
<dbReference type="InterPro" id="IPR036259">
    <property type="entry name" value="MFS_trans_sf"/>
</dbReference>
<feature type="transmembrane region" description="Helical" evidence="1">
    <location>
        <begin position="476"/>
        <end position="503"/>
    </location>
</feature>
<keyword evidence="1" id="KW-0472">Membrane</keyword>
<dbReference type="GO" id="GO:0005524">
    <property type="term" value="F:ATP binding"/>
    <property type="evidence" value="ECO:0007669"/>
    <property type="project" value="InterPro"/>
</dbReference>
<feature type="transmembrane region" description="Helical" evidence="1">
    <location>
        <begin position="515"/>
        <end position="537"/>
    </location>
</feature>
<keyword evidence="4" id="KW-1185">Reference proteome</keyword>
<gene>
    <name evidence="3" type="ORF">VNI00_000504</name>
</gene>
<dbReference type="Pfam" id="PF07714">
    <property type="entry name" value="PK_Tyr_Ser-Thr"/>
    <property type="match status" value="1"/>
</dbReference>
<dbReference type="InterPro" id="IPR011009">
    <property type="entry name" value="Kinase-like_dom_sf"/>
</dbReference>
<dbReference type="InterPro" id="IPR000719">
    <property type="entry name" value="Prot_kinase_dom"/>
</dbReference>
<feature type="transmembrane region" description="Helical" evidence="1">
    <location>
        <begin position="767"/>
        <end position="790"/>
    </location>
</feature>
<evidence type="ECO:0000256" key="1">
    <source>
        <dbReference type="SAM" id="Phobius"/>
    </source>
</evidence>
<feature type="domain" description="Protein kinase" evidence="2">
    <location>
        <begin position="91"/>
        <end position="359"/>
    </location>
</feature>